<sequence>MSGWFSVIGQVLALSSVVTMVFLGYKCEAKCEFKAIFNFGDSNSETGGFWAVFPAQSAPYGMTYFKKPSGRATDGRLIIDFLGSETQGRPAGHPFVGNVCMFDENVCPFSVVDSCRCGKFCRSHKSGPKA</sequence>
<dbReference type="EMBL" id="JADFTS010000003">
    <property type="protein sequence ID" value="KAF9616492.1"/>
    <property type="molecule type" value="Genomic_DNA"/>
</dbReference>
<dbReference type="OrthoDB" id="684422at2759"/>
<keyword evidence="2" id="KW-0325">Glycoprotein</keyword>
<evidence type="ECO:0000313" key="4">
    <source>
        <dbReference type="EMBL" id="KAF9616492.1"/>
    </source>
</evidence>
<keyword evidence="3" id="KW-0812">Transmembrane</keyword>
<gene>
    <name evidence="4" type="ORF">IFM89_029789</name>
</gene>
<dbReference type="PANTHER" id="PTHR22835:SF476">
    <property type="entry name" value="OS06G0160200 PROTEIN"/>
    <property type="match status" value="1"/>
</dbReference>
<evidence type="ECO:0000256" key="1">
    <source>
        <dbReference type="ARBA" id="ARBA00008668"/>
    </source>
</evidence>
<dbReference type="InterPro" id="IPR036514">
    <property type="entry name" value="SGNH_hydro_sf"/>
</dbReference>
<comment type="caution">
    <text evidence="4">The sequence shown here is derived from an EMBL/GenBank/DDBJ whole genome shotgun (WGS) entry which is preliminary data.</text>
</comment>
<dbReference type="Gene3D" id="3.40.50.1110">
    <property type="entry name" value="SGNH hydrolase"/>
    <property type="match status" value="1"/>
</dbReference>
<evidence type="ECO:0000256" key="3">
    <source>
        <dbReference type="SAM" id="Phobius"/>
    </source>
</evidence>
<accession>A0A835M4V4</accession>
<name>A0A835M4V4_9MAGN</name>
<evidence type="ECO:0000256" key="2">
    <source>
        <dbReference type="ARBA" id="ARBA00023180"/>
    </source>
</evidence>
<organism evidence="4 5">
    <name type="scientific">Coptis chinensis</name>
    <dbReference type="NCBI Taxonomy" id="261450"/>
    <lineage>
        <taxon>Eukaryota</taxon>
        <taxon>Viridiplantae</taxon>
        <taxon>Streptophyta</taxon>
        <taxon>Embryophyta</taxon>
        <taxon>Tracheophyta</taxon>
        <taxon>Spermatophyta</taxon>
        <taxon>Magnoliopsida</taxon>
        <taxon>Ranunculales</taxon>
        <taxon>Ranunculaceae</taxon>
        <taxon>Coptidoideae</taxon>
        <taxon>Coptis</taxon>
    </lineage>
</organism>
<dbReference type="InterPro" id="IPR001087">
    <property type="entry name" value="GDSL"/>
</dbReference>
<evidence type="ECO:0000313" key="5">
    <source>
        <dbReference type="Proteomes" id="UP000631114"/>
    </source>
</evidence>
<protein>
    <submittedName>
        <fullName evidence="4">Uncharacterized protein</fullName>
    </submittedName>
</protein>
<comment type="similarity">
    <text evidence="1">Belongs to the 'GDSL' lipolytic enzyme family.</text>
</comment>
<proteinExistence type="inferred from homology"/>
<feature type="transmembrane region" description="Helical" evidence="3">
    <location>
        <begin position="6"/>
        <end position="25"/>
    </location>
</feature>
<dbReference type="GO" id="GO:0016788">
    <property type="term" value="F:hydrolase activity, acting on ester bonds"/>
    <property type="evidence" value="ECO:0007669"/>
    <property type="project" value="InterPro"/>
</dbReference>
<dbReference type="AlphaFoldDB" id="A0A835M4V4"/>
<reference evidence="4 5" key="1">
    <citation type="submission" date="2020-10" db="EMBL/GenBank/DDBJ databases">
        <title>The Coptis chinensis genome and diversification of protoberbering-type alkaloids.</title>
        <authorList>
            <person name="Wang B."/>
            <person name="Shu S."/>
            <person name="Song C."/>
            <person name="Liu Y."/>
        </authorList>
    </citation>
    <scope>NUCLEOTIDE SEQUENCE [LARGE SCALE GENOMIC DNA]</scope>
    <source>
        <strain evidence="4">HL-2020</strain>
        <tissue evidence="4">Leaf</tissue>
    </source>
</reference>
<dbReference type="PANTHER" id="PTHR22835">
    <property type="entry name" value="ZINC FINGER FYVE DOMAIN CONTAINING PROTEIN"/>
    <property type="match status" value="1"/>
</dbReference>
<dbReference type="Pfam" id="PF00657">
    <property type="entry name" value="Lipase_GDSL"/>
    <property type="match status" value="1"/>
</dbReference>
<keyword evidence="3" id="KW-1133">Transmembrane helix</keyword>
<dbReference type="Proteomes" id="UP000631114">
    <property type="component" value="Unassembled WGS sequence"/>
</dbReference>
<keyword evidence="3" id="KW-0472">Membrane</keyword>
<keyword evidence="5" id="KW-1185">Reference proteome</keyword>